<keyword evidence="10" id="KW-0418">Kinase</keyword>
<keyword evidence="6 17" id="KW-0812">Transmembrane</keyword>
<dbReference type="Gene3D" id="1.10.510.10">
    <property type="entry name" value="Transferase(Phosphotransferase) domain 1"/>
    <property type="match status" value="1"/>
</dbReference>
<keyword evidence="13 17" id="KW-0472">Membrane</keyword>
<keyword evidence="7 18" id="KW-0732">Signal</keyword>
<dbReference type="PROSITE" id="PS00108">
    <property type="entry name" value="PROTEIN_KINASE_ST"/>
    <property type="match status" value="1"/>
</dbReference>
<dbReference type="FunFam" id="3.80.10.10:FF:000129">
    <property type="entry name" value="Leucine-rich repeat receptor-like kinase"/>
    <property type="match status" value="1"/>
</dbReference>
<gene>
    <name evidence="20" type="ORF">LUZ63_013653</name>
</gene>
<reference evidence="20" key="1">
    <citation type="journal article" date="2022" name="Cell">
        <title>Repeat-based holocentromeres influence genome architecture and karyotype evolution.</title>
        <authorList>
            <person name="Hofstatter P.G."/>
            <person name="Thangavel G."/>
            <person name="Lux T."/>
            <person name="Neumann P."/>
            <person name="Vondrak T."/>
            <person name="Novak P."/>
            <person name="Zhang M."/>
            <person name="Costa L."/>
            <person name="Castellani M."/>
            <person name="Scott A."/>
            <person name="Toegelov H."/>
            <person name="Fuchs J."/>
            <person name="Mata-Sucre Y."/>
            <person name="Dias Y."/>
            <person name="Vanzela A.L.L."/>
            <person name="Huettel B."/>
            <person name="Almeida C.C.S."/>
            <person name="Simkova H."/>
            <person name="Souza G."/>
            <person name="Pedrosa-Harand A."/>
            <person name="Macas J."/>
            <person name="Mayer K.F.X."/>
            <person name="Houben A."/>
            <person name="Marques A."/>
        </authorList>
    </citation>
    <scope>NUCLEOTIDE SEQUENCE</scope>
    <source>
        <strain evidence="20">RhyBre1mFocal</strain>
    </source>
</reference>
<protein>
    <recommendedName>
        <fullName evidence="2">non-specific serine/threonine protein kinase</fullName>
        <ecNumber evidence="2">2.7.11.1</ecNumber>
    </recommendedName>
</protein>
<evidence type="ECO:0000256" key="9">
    <source>
        <dbReference type="ARBA" id="ARBA00022741"/>
    </source>
</evidence>
<evidence type="ECO:0000256" key="18">
    <source>
        <dbReference type="SAM" id="SignalP"/>
    </source>
</evidence>
<feature type="binding site" evidence="16">
    <location>
        <position position="653"/>
    </location>
    <ligand>
        <name>ATP</name>
        <dbReference type="ChEBI" id="CHEBI:30616"/>
    </ligand>
</feature>
<dbReference type="Gene3D" id="3.80.10.10">
    <property type="entry name" value="Ribonuclease Inhibitor"/>
    <property type="match status" value="1"/>
</dbReference>
<dbReference type="Gene3D" id="3.30.200.20">
    <property type="entry name" value="Phosphorylase Kinase, domain 1"/>
    <property type="match status" value="1"/>
</dbReference>
<comment type="subcellular location">
    <subcellularLocation>
        <location evidence="1">Cell membrane</location>
        <topology evidence="1">Single-pass membrane protein</topology>
    </subcellularLocation>
</comment>
<evidence type="ECO:0000256" key="17">
    <source>
        <dbReference type="SAM" id="Phobius"/>
    </source>
</evidence>
<keyword evidence="4" id="KW-0433">Leucine-rich repeat</keyword>
<evidence type="ECO:0000256" key="10">
    <source>
        <dbReference type="ARBA" id="ARBA00022777"/>
    </source>
</evidence>
<accession>A0A9Q0C8Z4</accession>
<evidence type="ECO:0000259" key="19">
    <source>
        <dbReference type="PROSITE" id="PS50011"/>
    </source>
</evidence>
<dbReference type="InterPro" id="IPR001245">
    <property type="entry name" value="Ser-Thr/Tyr_kinase_cat_dom"/>
</dbReference>
<evidence type="ECO:0000256" key="6">
    <source>
        <dbReference type="ARBA" id="ARBA00022692"/>
    </source>
</evidence>
<dbReference type="FunFam" id="3.30.200.20:FF:000394">
    <property type="entry name" value="Leucine-rich repeat receptor-like protein kinase"/>
    <property type="match status" value="1"/>
</dbReference>
<dbReference type="InterPro" id="IPR000719">
    <property type="entry name" value="Prot_kinase_dom"/>
</dbReference>
<dbReference type="InterPro" id="IPR008271">
    <property type="entry name" value="Ser/Thr_kinase_AS"/>
</dbReference>
<sequence>MSSRKMLHGCLVLLVGLVISTGVDSQLDPLGFINIDCGLSNPSIIDNSGGDSGESLQFLSDEQFIDTGVNKQISNQYDQPKLSDLYLTLRSFPSGSRNCYTFRSLTEGFKYLVKGVFLYGNYDNLNSPPIFDIYLGINYWDTVKSNTTISYYTEIIAIATTDYMQVCLVNTGQGTPFISTLQLKQLGTSMYPNVNSSLSLVHVARYNLGASSYPLIRFPDDRHDRWWLNYNSRTLTEDSTNSAVGSSDTEFDTPPYIFQTAAMTSSTKEPLTISWTGNSPSTLYLILLHIVEIQNIPSTDLREFDITCNQDTWYTSVNPGPFNLQIDDKTTLPAKWLPLAATGDTSYTISLQATASSTLPPLLNAIQLYEIRNVTGVPTDSGDVTAINVIKSNYKVNKGWSGDPCAPTKFTWTSLQCTLYSNIPRITHLNLSSAGLTGSLISTFGNLTALVSLDLSGNDLSGALPTYLDQLVALTYLDITGNKRISTMLPPGLQKKQQDGTLTFKSELGDPTQQTKKRKIPVVLIAVIGVVVLLLLTVAIILVLCLRKQPDNQINIPKPNENTGSSPLTNNYAGNYAYSPAANISHVENAGQNYANISKPNGSGEGILNFENRQFTYSDLERITNSFQNNIGTGGYGSVYVGVLENGTQVAVKMRSHSSSQGVKEFLAEVQNLTRVHHKNLVTLLGYSMDGDCMALVYEYMQEGTLQDKLRDNGKPLTWKERLQIVYESAQGLEYLHKACSPPLIHRDVKTNNILLSANLEAKIDDFGLSRAFNSASSHVSTAVVGTPGYLDPELRHFSYLF</sequence>
<organism evidence="20 21">
    <name type="scientific">Rhynchospora breviuscula</name>
    <dbReference type="NCBI Taxonomy" id="2022672"/>
    <lineage>
        <taxon>Eukaryota</taxon>
        <taxon>Viridiplantae</taxon>
        <taxon>Streptophyta</taxon>
        <taxon>Embryophyta</taxon>
        <taxon>Tracheophyta</taxon>
        <taxon>Spermatophyta</taxon>
        <taxon>Magnoliopsida</taxon>
        <taxon>Liliopsida</taxon>
        <taxon>Poales</taxon>
        <taxon>Cyperaceae</taxon>
        <taxon>Cyperoideae</taxon>
        <taxon>Rhynchosporeae</taxon>
        <taxon>Rhynchospora</taxon>
    </lineage>
</organism>
<dbReference type="InterPro" id="IPR032675">
    <property type="entry name" value="LRR_dom_sf"/>
</dbReference>
<dbReference type="SUPFAM" id="SSF56112">
    <property type="entry name" value="Protein kinase-like (PK-like)"/>
    <property type="match status" value="1"/>
</dbReference>
<keyword evidence="3" id="KW-0723">Serine/threonine-protein kinase</keyword>
<dbReference type="PANTHER" id="PTHR45631">
    <property type="entry name" value="OS07G0107800 PROTEIN-RELATED"/>
    <property type="match status" value="1"/>
</dbReference>
<dbReference type="GO" id="GO:0004674">
    <property type="term" value="F:protein serine/threonine kinase activity"/>
    <property type="evidence" value="ECO:0007669"/>
    <property type="project" value="UniProtKB-KW"/>
</dbReference>
<evidence type="ECO:0000256" key="11">
    <source>
        <dbReference type="ARBA" id="ARBA00022840"/>
    </source>
</evidence>
<dbReference type="EMBL" id="JAMQYH010000004">
    <property type="protein sequence ID" value="KAJ1689498.1"/>
    <property type="molecule type" value="Genomic_DNA"/>
</dbReference>
<keyword evidence="11 16" id="KW-0067">ATP-binding</keyword>
<evidence type="ECO:0000256" key="7">
    <source>
        <dbReference type="ARBA" id="ARBA00022729"/>
    </source>
</evidence>
<dbReference type="OrthoDB" id="2017114at2759"/>
<dbReference type="GO" id="GO:0005524">
    <property type="term" value="F:ATP binding"/>
    <property type="evidence" value="ECO:0007669"/>
    <property type="project" value="UniProtKB-UniRule"/>
</dbReference>
<dbReference type="PROSITE" id="PS50011">
    <property type="entry name" value="PROTEIN_KINASE_DOM"/>
    <property type="match status" value="1"/>
</dbReference>
<keyword evidence="21" id="KW-1185">Reference proteome</keyword>
<dbReference type="SUPFAM" id="SSF52058">
    <property type="entry name" value="L domain-like"/>
    <property type="match status" value="1"/>
</dbReference>
<dbReference type="InterPro" id="IPR001611">
    <property type="entry name" value="Leu-rich_rpt"/>
</dbReference>
<feature type="domain" description="Protein kinase" evidence="19">
    <location>
        <begin position="625"/>
        <end position="802"/>
    </location>
</feature>
<evidence type="ECO:0000256" key="15">
    <source>
        <dbReference type="ARBA" id="ARBA00048679"/>
    </source>
</evidence>
<proteinExistence type="predicted"/>
<keyword evidence="8" id="KW-0677">Repeat</keyword>
<dbReference type="InterPro" id="IPR011009">
    <property type="entry name" value="Kinase-like_dom_sf"/>
</dbReference>
<evidence type="ECO:0000256" key="8">
    <source>
        <dbReference type="ARBA" id="ARBA00022737"/>
    </source>
</evidence>
<evidence type="ECO:0000256" key="3">
    <source>
        <dbReference type="ARBA" id="ARBA00022527"/>
    </source>
</evidence>
<evidence type="ECO:0000256" key="5">
    <source>
        <dbReference type="ARBA" id="ARBA00022679"/>
    </source>
</evidence>
<name>A0A9Q0C8Z4_9POAL</name>
<dbReference type="EC" id="2.7.11.1" evidence="2"/>
<evidence type="ECO:0000313" key="21">
    <source>
        <dbReference type="Proteomes" id="UP001151287"/>
    </source>
</evidence>
<comment type="catalytic activity">
    <reaction evidence="15">
        <text>L-seryl-[protein] + ATP = O-phospho-L-seryl-[protein] + ADP + H(+)</text>
        <dbReference type="Rhea" id="RHEA:17989"/>
        <dbReference type="Rhea" id="RHEA-COMP:9863"/>
        <dbReference type="Rhea" id="RHEA-COMP:11604"/>
        <dbReference type="ChEBI" id="CHEBI:15378"/>
        <dbReference type="ChEBI" id="CHEBI:29999"/>
        <dbReference type="ChEBI" id="CHEBI:30616"/>
        <dbReference type="ChEBI" id="CHEBI:83421"/>
        <dbReference type="ChEBI" id="CHEBI:456216"/>
        <dbReference type="EC" id="2.7.11.1"/>
    </reaction>
</comment>
<dbReference type="PROSITE" id="PS00107">
    <property type="entry name" value="PROTEIN_KINASE_ATP"/>
    <property type="match status" value="1"/>
</dbReference>
<dbReference type="Proteomes" id="UP001151287">
    <property type="component" value="Unassembled WGS sequence"/>
</dbReference>
<comment type="caution">
    <text evidence="20">The sequence shown here is derived from an EMBL/GenBank/DDBJ whole genome shotgun (WGS) entry which is preliminary data.</text>
</comment>
<keyword evidence="12 17" id="KW-1133">Transmembrane helix</keyword>
<dbReference type="Pfam" id="PF13855">
    <property type="entry name" value="LRR_8"/>
    <property type="match status" value="1"/>
</dbReference>
<dbReference type="GO" id="GO:0005886">
    <property type="term" value="C:plasma membrane"/>
    <property type="evidence" value="ECO:0007669"/>
    <property type="project" value="UniProtKB-SubCell"/>
</dbReference>
<feature type="transmembrane region" description="Helical" evidence="17">
    <location>
        <begin position="522"/>
        <end position="546"/>
    </location>
</feature>
<dbReference type="PANTHER" id="PTHR45631:SF202">
    <property type="entry name" value="SENESCENCE-INDUCED RECEPTOR-LIKE SERINE_THREONINE-PROTEIN KINASE"/>
    <property type="match status" value="1"/>
</dbReference>
<evidence type="ECO:0000256" key="2">
    <source>
        <dbReference type="ARBA" id="ARBA00012513"/>
    </source>
</evidence>
<evidence type="ECO:0000256" key="12">
    <source>
        <dbReference type="ARBA" id="ARBA00022989"/>
    </source>
</evidence>
<comment type="catalytic activity">
    <reaction evidence="14">
        <text>L-threonyl-[protein] + ATP = O-phospho-L-threonyl-[protein] + ADP + H(+)</text>
        <dbReference type="Rhea" id="RHEA:46608"/>
        <dbReference type="Rhea" id="RHEA-COMP:11060"/>
        <dbReference type="Rhea" id="RHEA-COMP:11605"/>
        <dbReference type="ChEBI" id="CHEBI:15378"/>
        <dbReference type="ChEBI" id="CHEBI:30013"/>
        <dbReference type="ChEBI" id="CHEBI:30616"/>
        <dbReference type="ChEBI" id="CHEBI:61977"/>
        <dbReference type="ChEBI" id="CHEBI:456216"/>
        <dbReference type="EC" id="2.7.11.1"/>
    </reaction>
</comment>
<evidence type="ECO:0000313" key="20">
    <source>
        <dbReference type="EMBL" id="KAJ1689498.1"/>
    </source>
</evidence>
<evidence type="ECO:0000256" key="16">
    <source>
        <dbReference type="PROSITE-ProRule" id="PRU10141"/>
    </source>
</evidence>
<evidence type="ECO:0000256" key="1">
    <source>
        <dbReference type="ARBA" id="ARBA00004162"/>
    </source>
</evidence>
<dbReference type="Pfam" id="PF12819">
    <property type="entry name" value="Malectin_like"/>
    <property type="match status" value="1"/>
</dbReference>
<feature type="signal peptide" evidence="18">
    <location>
        <begin position="1"/>
        <end position="25"/>
    </location>
</feature>
<dbReference type="AlphaFoldDB" id="A0A9Q0C8Z4"/>
<evidence type="ECO:0000256" key="4">
    <source>
        <dbReference type="ARBA" id="ARBA00022614"/>
    </source>
</evidence>
<dbReference type="InterPro" id="IPR024788">
    <property type="entry name" value="Malectin-like_Carb-bd_dom"/>
</dbReference>
<keyword evidence="9 16" id="KW-0547">Nucleotide-binding</keyword>
<evidence type="ECO:0000256" key="14">
    <source>
        <dbReference type="ARBA" id="ARBA00047899"/>
    </source>
</evidence>
<dbReference type="SMART" id="SM00220">
    <property type="entry name" value="S_TKc"/>
    <property type="match status" value="1"/>
</dbReference>
<dbReference type="Pfam" id="PF07714">
    <property type="entry name" value="PK_Tyr_Ser-Thr"/>
    <property type="match status" value="1"/>
</dbReference>
<keyword evidence="5" id="KW-0808">Transferase</keyword>
<feature type="chain" id="PRO_5040361554" description="non-specific serine/threonine protein kinase" evidence="18">
    <location>
        <begin position="26"/>
        <end position="802"/>
    </location>
</feature>
<evidence type="ECO:0000256" key="13">
    <source>
        <dbReference type="ARBA" id="ARBA00023136"/>
    </source>
</evidence>
<dbReference type="InterPro" id="IPR017441">
    <property type="entry name" value="Protein_kinase_ATP_BS"/>
</dbReference>